<dbReference type="SUPFAM" id="SSF53098">
    <property type="entry name" value="Ribonuclease H-like"/>
    <property type="match status" value="1"/>
</dbReference>
<dbReference type="Gene3D" id="1.10.340.70">
    <property type="match status" value="1"/>
</dbReference>
<dbReference type="PANTHER" id="PTHR35046">
    <property type="entry name" value="ZINC KNUCKLE (CCHC-TYPE) FAMILY PROTEIN"/>
    <property type="match status" value="1"/>
</dbReference>
<name>A0A371GTK3_MUCPR</name>
<dbReference type="InterPro" id="IPR036397">
    <property type="entry name" value="RNaseH_sf"/>
</dbReference>
<dbReference type="Proteomes" id="UP000257109">
    <property type="component" value="Unassembled WGS sequence"/>
</dbReference>
<protein>
    <recommendedName>
        <fullName evidence="2">Integrase catalytic domain-containing protein</fullName>
    </recommendedName>
</protein>
<dbReference type="EMBL" id="QJKJ01004508">
    <property type="protein sequence ID" value="RDX93872.1"/>
    <property type="molecule type" value="Genomic_DNA"/>
</dbReference>
<feature type="non-terminal residue" evidence="3">
    <location>
        <position position="1"/>
    </location>
</feature>
<dbReference type="InterPro" id="IPR001584">
    <property type="entry name" value="Integrase_cat-core"/>
</dbReference>
<keyword evidence="4" id="KW-1185">Reference proteome</keyword>
<organism evidence="3 4">
    <name type="scientific">Mucuna pruriens</name>
    <name type="common">Velvet bean</name>
    <name type="synonym">Dolichos pruriens</name>
    <dbReference type="NCBI Taxonomy" id="157652"/>
    <lineage>
        <taxon>Eukaryota</taxon>
        <taxon>Viridiplantae</taxon>
        <taxon>Streptophyta</taxon>
        <taxon>Embryophyta</taxon>
        <taxon>Tracheophyta</taxon>
        <taxon>Spermatophyta</taxon>
        <taxon>Magnoliopsida</taxon>
        <taxon>eudicotyledons</taxon>
        <taxon>Gunneridae</taxon>
        <taxon>Pentapetalae</taxon>
        <taxon>rosids</taxon>
        <taxon>fabids</taxon>
        <taxon>Fabales</taxon>
        <taxon>Fabaceae</taxon>
        <taxon>Papilionoideae</taxon>
        <taxon>50 kb inversion clade</taxon>
        <taxon>NPAAA clade</taxon>
        <taxon>indigoferoid/millettioid clade</taxon>
        <taxon>Phaseoleae</taxon>
        <taxon>Mucuna</taxon>
    </lineage>
</organism>
<dbReference type="GO" id="GO:0015074">
    <property type="term" value="P:DNA integration"/>
    <property type="evidence" value="ECO:0007669"/>
    <property type="project" value="InterPro"/>
</dbReference>
<reference evidence="3" key="1">
    <citation type="submission" date="2018-05" db="EMBL/GenBank/DDBJ databases">
        <title>Draft genome of Mucuna pruriens seed.</title>
        <authorList>
            <person name="Nnadi N.E."/>
            <person name="Vos R."/>
            <person name="Hasami M.H."/>
            <person name="Devisetty U.K."/>
            <person name="Aguiy J.C."/>
        </authorList>
    </citation>
    <scope>NUCLEOTIDE SEQUENCE [LARGE SCALE GENOMIC DNA]</scope>
    <source>
        <strain evidence="3">JCA_2017</strain>
    </source>
</reference>
<feature type="domain" description="Integrase catalytic" evidence="2">
    <location>
        <begin position="54"/>
        <end position="210"/>
    </location>
</feature>
<evidence type="ECO:0000256" key="1">
    <source>
        <dbReference type="SAM" id="Coils"/>
    </source>
</evidence>
<dbReference type="InterPro" id="IPR012337">
    <property type="entry name" value="RNaseH-like_sf"/>
</dbReference>
<sequence>MGHFGVKKTLEILSEHFYWPNMKHDVQSICNQCITCKQAKSKVMPHGFYTPLPVPNQPWTDVSMDFILGLPRSHSGKDCIFVVMDRFSKMAHFIACSKTNDATHVADLFFKEVVCLHGLPRTISVRFLGYFWRTLWNKLETKLLFSSVAHPQIDGQIEVVNRILATLIRAIIQKNLKNWEKCLPYVEFAYNRIVYSTSSYSPFKIVYEFVKELHAKVRANIEKMNEQYSKQANKGHVKVTFEPGD</sequence>
<keyword evidence="1" id="KW-0175">Coiled coil</keyword>
<evidence type="ECO:0000259" key="2">
    <source>
        <dbReference type="PROSITE" id="PS50994"/>
    </source>
</evidence>
<dbReference type="Pfam" id="PF17921">
    <property type="entry name" value="Integrase_H2C2"/>
    <property type="match status" value="1"/>
</dbReference>
<feature type="coiled-coil region" evidence="1">
    <location>
        <begin position="207"/>
        <end position="234"/>
    </location>
</feature>
<dbReference type="STRING" id="157652.A0A371GTK3"/>
<gene>
    <name evidence="3" type="ORF">CR513_23808</name>
</gene>
<dbReference type="Gene3D" id="3.30.420.10">
    <property type="entry name" value="Ribonuclease H-like superfamily/Ribonuclease H"/>
    <property type="match status" value="1"/>
</dbReference>
<dbReference type="PROSITE" id="PS50994">
    <property type="entry name" value="INTEGRASE"/>
    <property type="match status" value="1"/>
</dbReference>
<dbReference type="OrthoDB" id="1428633at2759"/>
<dbReference type="InterPro" id="IPR041588">
    <property type="entry name" value="Integrase_H2C2"/>
</dbReference>
<evidence type="ECO:0000313" key="3">
    <source>
        <dbReference type="EMBL" id="RDX93872.1"/>
    </source>
</evidence>
<dbReference type="PANTHER" id="PTHR35046:SF9">
    <property type="entry name" value="RNA-DIRECTED DNA POLYMERASE"/>
    <property type="match status" value="1"/>
</dbReference>
<dbReference type="GO" id="GO:0003676">
    <property type="term" value="F:nucleic acid binding"/>
    <property type="evidence" value="ECO:0007669"/>
    <property type="project" value="InterPro"/>
</dbReference>
<comment type="caution">
    <text evidence="3">The sequence shown here is derived from an EMBL/GenBank/DDBJ whole genome shotgun (WGS) entry which is preliminary data.</text>
</comment>
<accession>A0A371GTK3</accession>
<evidence type="ECO:0000313" key="4">
    <source>
        <dbReference type="Proteomes" id="UP000257109"/>
    </source>
</evidence>
<dbReference type="AlphaFoldDB" id="A0A371GTK3"/>
<proteinExistence type="predicted"/>